<evidence type="ECO:0000256" key="2">
    <source>
        <dbReference type="ARBA" id="ARBA00005528"/>
    </source>
</evidence>
<keyword evidence="5 12" id="KW-0963">Cytoplasm</keyword>
<dbReference type="GO" id="GO:0005737">
    <property type="term" value="C:cytoplasm"/>
    <property type="evidence" value="ECO:0007669"/>
    <property type="project" value="UniProtKB-SubCell"/>
</dbReference>
<evidence type="ECO:0000256" key="9">
    <source>
        <dbReference type="ARBA" id="ARBA00022691"/>
    </source>
</evidence>
<comment type="caution">
    <text evidence="15">The sequence shown here is derived from an EMBL/GenBank/DDBJ whole genome shotgun (WGS) entry which is preliminary data.</text>
</comment>
<keyword evidence="8 12" id="KW-0808">Transferase</keyword>
<accession>A0A8E2U9N6</accession>
<dbReference type="InterPro" id="IPR015947">
    <property type="entry name" value="PUA-like_sf"/>
</dbReference>
<evidence type="ECO:0000256" key="5">
    <source>
        <dbReference type="ARBA" id="ARBA00022490"/>
    </source>
</evidence>
<dbReference type="Gene3D" id="2.40.240.20">
    <property type="entry name" value="Hypothetical PUA domain-like, domain 1"/>
    <property type="match status" value="1"/>
</dbReference>
<dbReference type="AlphaFoldDB" id="A0A8E2U9N6"/>
<evidence type="ECO:0000313" key="15">
    <source>
        <dbReference type="EMBL" id="PPE04334.1"/>
    </source>
</evidence>
<evidence type="ECO:0000256" key="11">
    <source>
        <dbReference type="ARBA" id="ARBA00047944"/>
    </source>
</evidence>
<dbReference type="SUPFAM" id="SSF75217">
    <property type="entry name" value="alpha/beta knot"/>
    <property type="match status" value="1"/>
</dbReference>
<dbReference type="InterPro" id="IPR046886">
    <property type="entry name" value="RsmE_MTase_dom"/>
</dbReference>
<evidence type="ECO:0000256" key="8">
    <source>
        <dbReference type="ARBA" id="ARBA00022679"/>
    </source>
</evidence>
<reference evidence="15 16" key="1">
    <citation type="submission" date="2017-11" db="EMBL/GenBank/DDBJ databases">
        <title>Genome sequence of Entomoplasma ellychniae ELCN-1 (ATCC 43707).</title>
        <authorList>
            <person name="Lo W.-S."/>
            <person name="Gasparich G.E."/>
            <person name="Kuo C.-H."/>
        </authorList>
    </citation>
    <scope>NUCLEOTIDE SEQUENCE [LARGE SCALE GENOMIC DNA]</scope>
    <source>
        <strain evidence="15 16">ELCN-1</strain>
    </source>
</reference>
<evidence type="ECO:0000259" key="13">
    <source>
        <dbReference type="Pfam" id="PF04452"/>
    </source>
</evidence>
<dbReference type="PIRSF" id="PIRSF015601">
    <property type="entry name" value="MTase_slr0722"/>
    <property type="match status" value="1"/>
</dbReference>
<protein>
    <recommendedName>
        <fullName evidence="4 12">Ribosomal RNA small subunit methyltransferase E</fullName>
        <ecNumber evidence="3 12">2.1.1.193</ecNumber>
    </recommendedName>
</protein>
<feature type="domain" description="Ribosomal RNA small subunit methyltransferase E methyltransferase" evidence="13">
    <location>
        <begin position="72"/>
        <end position="232"/>
    </location>
</feature>
<dbReference type="InterPro" id="IPR046887">
    <property type="entry name" value="RsmE_PUA-like"/>
</dbReference>
<keyword evidence="6 12" id="KW-0698">rRNA processing</keyword>
<dbReference type="CDD" id="cd18084">
    <property type="entry name" value="RsmE-like"/>
    <property type="match status" value="1"/>
</dbReference>
<proteinExistence type="inferred from homology"/>
<organism evidence="15 16">
    <name type="scientific">Entomoplasma ellychniae</name>
    <dbReference type="NCBI Taxonomy" id="2114"/>
    <lineage>
        <taxon>Bacteria</taxon>
        <taxon>Bacillati</taxon>
        <taxon>Mycoplasmatota</taxon>
        <taxon>Mollicutes</taxon>
        <taxon>Entomoplasmatales</taxon>
        <taxon>Entomoplasmataceae</taxon>
        <taxon>Entomoplasma</taxon>
    </lineage>
</organism>
<comment type="similarity">
    <text evidence="2 12">Belongs to the RNA methyltransferase RsmE family.</text>
</comment>
<comment type="subcellular location">
    <subcellularLocation>
        <location evidence="1 12">Cytoplasm</location>
    </subcellularLocation>
</comment>
<evidence type="ECO:0000256" key="4">
    <source>
        <dbReference type="ARBA" id="ARBA00013673"/>
    </source>
</evidence>
<dbReference type="InterPro" id="IPR029028">
    <property type="entry name" value="Alpha/beta_knot_MTases"/>
</dbReference>
<dbReference type="PANTHER" id="PTHR30027:SF3">
    <property type="entry name" value="16S RRNA (URACIL(1498)-N(3))-METHYLTRANSFERASE"/>
    <property type="match status" value="1"/>
</dbReference>
<dbReference type="NCBIfam" id="TIGR00046">
    <property type="entry name" value="RsmE family RNA methyltransferase"/>
    <property type="match status" value="1"/>
</dbReference>
<dbReference type="EMBL" id="PHND01000001">
    <property type="protein sequence ID" value="PPE04334.1"/>
    <property type="molecule type" value="Genomic_DNA"/>
</dbReference>
<evidence type="ECO:0000259" key="14">
    <source>
        <dbReference type="Pfam" id="PF20260"/>
    </source>
</evidence>
<evidence type="ECO:0000256" key="3">
    <source>
        <dbReference type="ARBA" id="ARBA00012328"/>
    </source>
</evidence>
<feature type="domain" description="Ribosomal RNA small subunit methyltransferase E PUA-like" evidence="14">
    <location>
        <begin position="17"/>
        <end position="53"/>
    </location>
</feature>
<dbReference type="Gene3D" id="3.40.1280.10">
    <property type="match status" value="1"/>
</dbReference>
<dbReference type="GO" id="GO:0070475">
    <property type="term" value="P:rRNA base methylation"/>
    <property type="evidence" value="ECO:0007669"/>
    <property type="project" value="TreeGrafter"/>
</dbReference>
<evidence type="ECO:0000256" key="1">
    <source>
        <dbReference type="ARBA" id="ARBA00004496"/>
    </source>
</evidence>
<dbReference type="EC" id="2.1.1.193" evidence="3 12"/>
<dbReference type="Pfam" id="PF04452">
    <property type="entry name" value="Methyltrans_RNA"/>
    <property type="match status" value="1"/>
</dbReference>
<dbReference type="Pfam" id="PF20260">
    <property type="entry name" value="PUA_4"/>
    <property type="match status" value="1"/>
</dbReference>
<dbReference type="PANTHER" id="PTHR30027">
    <property type="entry name" value="RIBOSOMAL RNA SMALL SUBUNIT METHYLTRANSFERASE E"/>
    <property type="match status" value="1"/>
</dbReference>
<sequence>MFRFFVNKKIKDNFLIERKDTHHIKNVIKLQVGEKIECVFENNVYLSEISDLSQSDIVLAKELQLIKTNSVKVQKTLIAGVLREQKWDWLLQKATELGVDQIVPVVFSRNVVKIDINKKANKVKRWQTICDTAAKQSKRNNIPLVCDIVEDIYELKQYLNDINLVAWEEELDIPLNNYLENDFNSISFIIGCEGGIDIKEIKKLNAIGFNNVSLGNNILRAETAPLYILSSLIYLNK</sequence>
<keyword evidence="9 12" id="KW-0949">S-adenosyl-L-methionine</keyword>
<dbReference type="InterPro" id="IPR029026">
    <property type="entry name" value="tRNA_m1G_MTases_N"/>
</dbReference>
<evidence type="ECO:0000256" key="7">
    <source>
        <dbReference type="ARBA" id="ARBA00022603"/>
    </source>
</evidence>
<dbReference type="RefSeq" id="WP_104205492.1">
    <property type="nucleotide sequence ID" value="NZ_PHND01000001.1"/>
</dbReference>
<evidence type="ECO:0000313" key="16">
    <source>
        <dbReference type="Proteomes" id="UP000239010"/>
    </source>
</evidence>
<name>A0A8E2U9N6_9MOLU</name>
<dbReference type="SUPFAM" id="SSF88697">
    <property type="entry name" value="PUA domain-like"/>
    <property type="match status" value="1"/>
</dbReference>
<evidence type="ECO:0000256" key="6">
    <source>
        <dbReference type="ARBA" id="ARBA00022552"/>
    </source>
</evidence>
<gene>
    <name evidence="15" type="primary">rsmE</name>
    <name evidence="15" type="ORF">EELLY_v1c00080</name>
</gene>
<evidence type="ECO:0000256" key="12">
    <source>
        <dbReference type="PIRNR" id="PIRNR015601"/>
    </source>
</evidence>
<evidence type="ECO:0000256" key="10">
    <source>
        <dbReference type="ARBA" id="ARBA00025699"/>
    </source>
</evidence>
<comment type="catalytic activity">
    <reaction evidence="11 12">
        <text>uridine(1498) in 16S rRNA + S-adenosyl-L-methionine = N(3)-methyluridine(1498) in 16S rRNA + S-adenosyl-L-homocysteine + H(+)</text>
        <dbReference type="Rhea" id="RHEA:42920"/>
        <dbReference type="Rhea" id="RHEA-COMP:10283"/>
        <dbReference type="Rhea" id="RHEA-COMP:10284"/>
        <dbReference type="ChEBI" id="CHEBI:15378"/>
        <dbReference type="ChEBI" id="CHEBI:57856"/>
        <dbReference type="ChEBI" id="CHEBI:59789"/>
        <dbReference type="ChEBI" id="CHEBI:65315"/>
        <dbReference type="ChEBI" id="CHEBI:74502"/>
        <dbReference type="EC" id="2.1.1.193"/>
    </reaction>
</comment>
<keyword evidence="7 12" id="KW-0489">Methyltransferase</keyword>
<dbReference type="GO" id="GO:0070042">
    <property type="term" value="F:rRNA (uridine-N3-)-methyltransferase activity"/>
    <property type="evidence" value="ECO:0007669"/>
    <property type="project" value="TreeGrafter"/>
</dbReference>
<keyword evidence="16" id="KW-1185">Reference proteome</keyword>
<dbReference type="Proteomes" id="UP000239010">
    <property type="component" value="Unassembled WGS sequence"/>
</dbReference>
<comment type="function">
    <text evidence="10 12">Specifically methylates the N3 position of the uracil ring of uridine 1498 (m3U1498) in 16S rRNA. Acts on the fully assembled 30S ribosomal subunit.</text>
</comment>
<dbReference type="InterPro" id="IPR006700">
    <property type="entry name" value="RsmE"/>
</dbReference>